<dbReference type="GeneID" id="39590051"/>
<feature type="domain" description="Peptide methionine sulphoxide reductase MsrA" evidence="7">
    <location>
        <begin position="32"/>
        <end position="188"/>
    </location>
</feature>
<comment type="caution">
    <text evidence="8">The sequence shown here is derived from an EMBL/GenBank/DDBJ whole genome shotgun (WGS) entry which is preliminary data.</text>
</comment>
<name>A0A427XCY4_9TREE</name>
<evidence type="ECO:0000313" key="9">
    <source>
        <dbReference type="Proteomes" id="UP000279236"/>
    </source>
</evidence>
<dbReference type="Gene3D" id="3.30.1060.10">
    <property type="entry name" value="Peptide methionine sulphoxide reductase MsrA"/>
    <property type="match status" value="1"/>
</dbReference>
<evidence type="ECO:0000256" key="4">
    <source>
        <dbReference type="ARBA" id="ARBA00030643"/>
    </source>
</evidence>
<dbReference type="Proteomes" id="UP000279236">
    <property type="component" value="Unassembled WGS sequence"/>
</dbReference>
<evidence type="ECO:0000256" key="2">
    <source>
        <dbReference type="ARBA" id="ARBA00012502"/>
    </source>
</evidence>
<reference evidence="8 9" key="1">
    <citation type="submission" date="2018-11" db="EMBL/GenBank/DDBJ databases">
        <title>Genome sequence of Apiotrichum porosum DSM 27194.</title>
        <authorList>
            <person name="Aliyu H."/>
            <person name="Gorte O."/>
            <person name="Ochsenreither K."/>
        </authorList>
    </citation>
    <scope>NUCLEOTIDE SEQUENCE [LARGE SCALE GENOMIC DNA]</scope>
    <source>
        <strain evidence="8 9">DSM 27194</strain>
    </source>
</reference>
<dbReference type="AlphaFoldDB" id="A0A427XCY4"/>
<dbReference type="PANTHER" id="PTHR43774:SF1">
    <property type="entry name" value="PEPTIDE METHIONINE SULFOXIDE REDUCTASE MSRA 2"/>
    <property type="match status" value="1"/>
</dbReference>
<keyword evidence="3" id="KW-0560">Oxidoreductase</keyword>
<dbReference type="InterPro" id="IPR002569">
    <property type="entry name" value="Met_Sox_Rdtase_MsrA_dom"/>
</dbReference>
<evidence type="ECO:0000256" key="1">
    <source>
        <dbReference type="ARBA" id="ARBA00005591"/>
    </source>
</evidence>
<proteinExistence type="inferred from homology"/>
<dbReference type="GO" id="GO:0034599">
    <property type="term" value="P:cellular response to oxidative stress"/>
    <property type="evidence" value="ECO:0007669"/>
    <property type="project" value="UniProtKB-ARBA"/>
</dbReference>
<evidence type="ECO:0000313" key="8">
    <source>
        <dbReference type="EMBL" id="RSH76623.1"/>
    </source>
</evidence>
<comment type="catalytic activity">
    <reaction evidence="6">
        <text>[thioredoxin]-disulfide + L-methionine + H2O = L-methionine (S)-S-oxide + [thioredoxin]-dithiol</text>
        <dbReference type="Rhea" id="RHEA:19993"/>
        <dbReference type="Rhea" id="RHEA-COMP:10698"/>
        <dbReference type="Rhea" id="RHEA-COMP:10700"/>
        <dbReference type="ChEBI" id="CHEBI:15377"/>
        <dbReference type="ChEBI" id="CHEBI:29950"/>
        <dbReference type="ChEBI" id="CHEBI:50058"/>
        <dbReference type="ChEBI" id="CHEBI:57844"/>
        <dbReference type="ChEBI" id="CHEBI:58772"/>
        <dbReference type="EC" id="1.8.4.11"/>
    </reaction>
</comment>
<protein>
    <recommendedName>
        <fullName evidence="2">peptide-methionine (S)-S-oxide reductase</fullName>
        <ecNumber evidence="2">1.8.4.11</ecNumber>
    </recommendedName>
    <alternativeName>
        <fullName evidence="4">Peptide-methionine (S)-S-oxide reductase</fullName>
    </alternativeName>
</protein>
<dbReference type="EC" id="1.8.4.11" evidence="2"/>
<organism evidence="8 9">
    <name type="scientific">Apiotrichum porosum</name>
    <dbReference type="NCBI Taxonomy" id="105984"/>
    <lineage>
        <taxon>Eukaryota</taxon>
        <taxon>Fungi</taxon>
        <taxon>Dikarya</taxon>
        <taxon>Basidiomycota</taxon>
        <taxon>Agaricomycotina</taxon>
        <taxon>Tremellomycetes</taxon>
        <taxon>Trichosporonales</taxon>
        <taxon>Trichosporonaceae</taxon>
        <taxon>Apiotrichum</taxon>
    </lineage>
</organism>
<evidence type="ECO:0000256" key="3">
    <source>
        <dbReference type="ARBA" id="ARBA00023002"/>
    </source>
</evidence>
<keyword evidence="9" id="KW-1185">Reference proteome</keyword>
<dbReference type="Pfam" id="PF01625">
    <property type="entry name" value="PMSR"/>
    <property type="match status" value="1"/>
</dbReference>
<evidence type="ECO:0000256" key="5">
    <source>
        <dbReference type="ARBA" id="ARBA00047806"/>
    </source>
</evidence>
<dbReference type="SUPFAM" id="SSF55068">
    <property type="entry name" value="Peptide methionine sulfoxide reductase"/>
    <property type="match status" value="1"/>
</dbReference>
<dbReference type="HAMAP" id="MF_01401">
    <property type="entry name" value="MsrA"/>
    <property type="match status" value="1"/>
</dbReference>
<accession>A0A427XCY4</accession>
<dbReference type="RefSeq" id="XP_028471770.1">
    <property type="nucleotide sequence ID" value="XM_028621031.1"/>
</dbReference>
<dbReference type="GO" id="GO:0008113">
    <property type="term" value="F:peptide-methionine (S)-S-oxide reductase activity"/>
    <property type="evidence" value="ECO:0007669"/>
    <property type="project" value="UniProtKB-EC"/>
</dbReference>
<evidence type="ECO:0000256" key="6">
    <source>
        <dbReference type="ARBA" id="ARBA00048782"/>
    </source>
</evidence>
<dbReference type="NCBIfam" id="TIGR00401">
    <property type="entry name" value="msrA"/>
    <property type="match status" value="1"/>
</dbReference>
<gene>
    <name evidence="8" type="primary">MXR1_1</name>
    <name evidence="8" type="ORF">EHS24_005508</name>
</gene>
<sequence length="195" mass="22015">MPKITKAPPAPTLPTAIKSRENAKLEEGLEVATFASGCFWGTEHLFSKYYSHLPQFKAVVGYTGGKEDVTDPSYRQVCTGATDHAEAVQLTYQKGSVGYGELVEFFYRTHDASTLNSQGPDKGTQYRSAIFYHSPEQEAVARAVTAEVQDKYYQGRPIKTEITPSGVWWNAEDYHQHYLDVNPDGYECPTHRFYW</sequence>
<dbReference type="InterPro" id="IPR036509">
    <property type="entry name" value="Met_Sox_Rdtase_MsrA_sf"/>
</dbReference>
<evidence type="ECO:0000259" key="7">
    <source>
        <dbReference type="Pfam" id="PF01625"/>
    </source>
</evidence>
<dbReference type="EMBL" id="RSCE01000023">
    <property type="protein sequence ID" value="RSH76623.1"/>
    <property type="molecule type" value="Genomic_DNA"/>
</dbReference>
<comment type="catalytic activity">
    <reaction evidence="5">
        <text>L-methionyl-[protein] + [thioredoxin]-disulfide + H2O = L-methionyl-(S)-S-oxide-[protein] + [thioredoxin]-dithiol</text>
        <dbReference type="Rhea" id="RHEA:14217"/>
        <dbReference type="Rhea" id="RHEA-COMP:10698"/>
        <dbReference type="Rhea" id="RHEA-COMP:10700"/>
        <dbReference type="Rhea" id="RHEA-COMP:12313"/>
        <dbReference type="Rhea" id="RHEA-COMP:12315"/>
        <dbReference type="ChEBI" id="CHEBI:15377"/>
        <dbReference type="ChEBI" id="CHEBI:16044"/>
        <dbReference type="ChEBI" id="CHEBI:29950"/>
        <dbReference type="ChEBI" id="CHEBI:44120"/>
        <dbReference type="ChEBI" id="CHEBI:50058"/>
        <dbReference type="EC" id="1.8.4.11"/>
    </reaction>
</comment>
<dbReference type="OrthoDB" id="77405at2759"/>
<dbReference type="FunFam" id="3.30.1060.10:FF:000006">
    <property type="entry name" value="Peptide methionine sulfoxide reductase"/>
    <property type="match status" value="1"/>
</dbReference>
<dbReference type="PANTHER" id="PTHR43774">
    <property type="entry name" value="PEPTIDE METHIONINE SULFOXIDE REDUCTASE"/>
    <property type="match status" value="1"/>
</dbReference>
<comment type="similarity">
    <text evidence="1">Belongs to the MsrA Met sulfoxide reductase family.</text>
</comment>
<dbReference type="STRING" id="105984.A0A427XCY4"/>